<evidence type="ECO:0000256" key="3">
    <source>
        <dbReference type="ARBA" id="ARBA00022630"/>
    </source>
</evidence>
<dbReference type="PANTHER" id="PTHR43884:SF12">
    <property type="entry name" value="ISOVALERYL-COA DEHYDROGENASE, MITOCHONDRIAL-RELATED"/>
    <property type="match status" value="1"/>
</dbReference>
<dbReference type="InterPro" id="IPR006091">
    <property type="entry name" value="Acyl-CoA_Oxase/DH_mid-dom"/>
</dbReference>
<dbReference type="AlphaFoldDB" id="A0A564ZIN5"/>
<dbReference type="FunFam" id="1.10.540.10:FF:000001">
    <property type="entry name" value="Very long-chain-specific acyl-CoA dehydrogenase, mitochondrial"/>
    <property type="match status" value="1"/>
</dbReference>
<protein>
    <submittedName>
        <fullName evidence="12">Acyl-CoA dehydrogenase</fullName>
        <ecNumber evidence="12">1.3.99.-</ecNumber>
    </submittedName>
</protein>
<dbReference type="PROSITE" id="PS00073">
    <property type="entry name" value="ACYL_COA_DH_2"/>
    <property type="match status" value="1"/>
</dbReference>
<comment type="cofactor">
    <cofactor evidence="1 7">
        <name>FAD</name>
        <dbReference type="ChEBI" id="CHEBI:57692"/>
    </cofactor>
</comment>
<evidence type="ECO:0000259" key="10">
    <source>
        <dbReference type="Pfam" id="PF02771"/>
    </source>
</evidence>
<keyword evidence="5 7" id="KW-0560">Oxidoreductase</keyword>
<dbReference type="InterPro" id="IPR009075">
    <property type="entry name" value="AcylCo_DH/oxidase_C"/>
</dbReference>
<evidence type="ECO:0000256" key="6">
    <source>
        <dbReference type="ARBA" id="ARBA00052546"/>
    </source>
</evidence>
<evidence type="ECO:0000256" key="1">
    <source>
        <dbReference type="ARBA" id="ARBA00001974"/>
    </source>
</evidence>
<dbReference type="EMBL" id="CABIKM010000022">
    <property type="protein sequence ID" value="VUZ85043.1"/>
    <property type="molecule type" value="Genomic_DNA"/>
</dbReference>
<dbReference type="Pfam" id="PF02771">
    <property type="entry name" value="Acyl-CoA_dh_N"/>
    <property type="match status" value="1"/>
</dbReference>
<feature type="domain" description="Acyl-CoA dehydrogenase-like C-terminal" evidence="11">
    <location>
        <begin position="466"/>
        <end position="568"/>
    </location>
</feature>
<dbReference type="InterPro" id="IPR037069">
    <property type="entry name" value="AcylCoA_DH/ox_N_sf"/>
</dbReference>
<dbReference type="InterPro" id="IPR006089">
    <property type="entry name" value="Acyl-CoA_DH_CS"/>
</dbReference>
<reference evidence="12 13" key="1">
    <citation type="submission" date="2019-07" db="EMBL/GenBank/DDBJ databases">
        <authorList>
            <person name="Cremers G."/>
        </authorList>
    </citation>
    <scope>NUCLEOTIDE SEQUENCE [LARGE SCALE GENOMIC DNA]</scope>
</reference>
<dbReference type="Pfam" id="PF21263">
    <property type="entry name" value="Acyl-CoA-dh_C"/>
    <property type="match status" value="1"/>
</dbReference>
<dbReference type="InterPro" id="IPR049426">
    <property type="entry name" value="Acyl-CoA-dh-like_C"/>
</dbReference>
<dbReference type="InterPro" id="IPR009100">
    <property type="entry name" value="AcylCoA_DH/oxidase_NM_dom_sf"/>
</dbReference>
<keyword evidence="13" id="KW-1185">Reference proteome</keyword>
<dbReference type="InterPro" id="IPR013786">
    <property type="entry name" value="AcylCoA_DH/ox_N"/>
</dbReference>
<dbReference type="Pfam" id="PF02770">
    <property type="entry name" value="Acyl-CoA_dh_M"/>
    <property type="match status" value="1"/>
</dbReference>
<comment type="similarity">
    <text evidence="2 7">Belongs to the acyl-CoA dehydrogenase family.</text>
</comment>
<keyword evidence="4 7" id="KW-0274">FAD</keyword>
<evidence type="ECO:0000256" key="2">
    <source>
        <dbReference type="ARBA" id="ARBA00009347"/>
    </source>
</evidence>
<dbReference type="InterPro" id="IPR046373">
    <property type="entry name" value="Acyl-CoA_Oxase/DH_mid-dom_sf"/>
</dbReference>
<dbReference type="SUPFAM" id="SSF47203">
    <property type="entry name" value="Acyl-CoA dehydrogenase C-terminal domain-like"/>
    <property type="match status" value="1"/>
</dbReference>
<evidence type="ECO:0000313" key="12">
    <source>
        <dbReference type="EMBL" id="VUZ85043.1"/>
    </source>
</evidence>
<evidence type="ECO:0000259" key="9">
    <source>
        <dbReference type="Pfam" id="PF02770"/>
    </source>
</evidence>
<evidence type="ECO:0000259" key="8">
    <source>
        <dbReference type="Pfam" id="PF00441"/>
    </source>
</evidence>
<gene>
    <name evidence="12" type="ORF">MELA_01418</name>
</gene>
<sequence length="596" mass="65506">MTTAHDECVAGGSFLIRDAPALEVFTPEDLSEEQQMMRRLTHEFIEAEVKPHAERIEHQDWDLTLTLIGKAGELGLLSVDIPTRYGGLGLDMITSTVIAEQMIEAGSFAISLLDHSGIGSLPIAWFGNAEQKTRYLPLLATGKKIGSYALTEPGSGSDALSAKTKAVVSSDGTFYTLNGTKQFITNAGFADLYITYAKVDGEKFTAFIIDKDTPGVTLGPEEKKMGIKGTSTRSVVLENVRVPAENLLYEIGKGHKVAFDLLNIGRFKLGAGCVGVCKLALREAVRYAKQRIQFGQPIASFGLIQKKLAEMAIRTYVAESIVYRTAGLIEQNLSRIDQKDERAGLETAKGVEEYAIECSINKVYASEALDYVADETVQIFGGYGYIADFPAERIYRDARINRLFEGTNEINRLLIPATLFRRALQGRLPLLAATQKLPADLLTYNSSQEDGPPGPLDEQIRLLHAAKKIALMVSGAAVQKYRERLQDEQEILGVLSDLAIELFAIESALLRALKSVEQHGEGTAASKMDIVKVYVNDAFTRIELLAREGLAAMEEGDTLRTQLSALKKLTRYTPANTTRLRRAIAKRLIDAEEYRA</sequence>
<proteinExistence type="inferred from homology"/>
<dbReference type="PANTHER" id="PTHR43884">
    <property type="entry name" value="ACYL-COA DEHYDROGENASE"/>
    <property type="match status" value="1"/>
</dbReference>
<dbReference type="SUPFAM" id="SSF56645">
    <property type="entry name" value="Acyl-CoA dehydrogenase NM domain-like"/>
    <property type="match status" value="1"/>
</dbReference>
<dbReference type="Proteomes" id="UP000334340">
    <property type="component" value="Unassembled WGS sequence"/>
</dbReference>
<dbReference type="GO" id="GO:0003995">
    <property type="term" value="F:acyl-CoA dehydrogenase activity"/>
    <property type="evidence" value="ECO:0007669"/>
    <property type="project" value="InterPro"/>
</dbReference>
<dbReference type="FunFam" id="1.20.140.10:FF:000019">
    <property type="entry name" value="Acyl-CoA dehydrogenase"/>
    <property type="match status" value="1"/>
</dbReference>
<dbReference type="EC" id="1.3.99.-" evidence="12"/>
<dbReference type="Gene3D" id="2.40.110.10">
    <property type="entry name" value="Butyryl-CoA Dehydrogenase, subunit A, domain 2"/>
    <property type="match status" value="1"/>
</dbReference>
<organism evidence="12 13">
    <name type="scientific">Candidatus Methylomirabilis lanthanidiphila</name>
    <dbReference type="NCBI Taxonomy" id="2211376"/>
    <lineage>
        <taxon>Bacteria</taxon>
        <taxon>Candidatus Methylomirabilota</taxon>
        <taxon>Candidatus Methylomirabilia</taxon>
        <taxon>Candidatus Methylomirabilales</taxon>
        <taxon>Candidatus Methylomirabilaceae</taxon>
        <taxon>Candidatus Methylomirabilis</taxon>
    </lineage>
</organism>
<comment type="catalytic activity">
    <reaction evidence="6">
        <text>a 2,3-saturated acyl-CoA + A = a 2,3-dehydroacyl-CoA + AH2</text>
        <dbReference type="Rhea" id="RHEA:48608"/>
        <dbReference type="ChEBI" id="CHEBI:13193"/>
        <dbReference type="ChEBI" id="CHEBI:17499"/>
        <dbReference type="ChEBI" id="CHEBI:60015"/>
        <dbReference type="ChEBI" id="CHEBI:65111"/>
    </reaction>
</comment>
<feature type="domain" description="Acyl-CoA dehydrogenase/oxidase N-terminal" evidence="10">
    <location>
        <begin position="31"/>
        <end position="143"/>
    </location>
</feature>
<evidence type="ECO:0000256" key="7">
    <source>
        <dbReference type="RuleBase" id="RU362125"/>
    </source>
</evidence>
<dbReference type="Gene3D" id="1.10.540.10">
    <property type="entry name" value="Acyl-CoA dehydrogenase/oxidase, N-terminal domain"/>
    <property type="match status" value="1"/>
</dbReference>
<dbReference type="PROSITE" id="PS00072">
    <property type="entry name" value="ACYL_COA_DH_1"/>
    <property type="match status" value="1"/>
</dbReference>
<evidence type="ECO:0000256" key="4">
    <source>
        <dbReference type="ARBA" id="ARBA00022827"/>
    </source>
</evidence>
<feature type="domain" description="Acyl-CoA oxidase/dehydrogenase middle" evidence="9">
    <location>
        <begin position="148"/>
        <end position="240"/>
    </location>
</feature>
<evidence type="ECO:0000256" key="5">
    <source>
        <dbReference type="ARBA" id="ARBA00023002"/>
    </source>
</evidence>
<feature type="domain" description="Acyl-CoA dehydrogenase/oxidase C-terminal" evidence="8">
    <location>
        <begin position="252"/>
        <end position="417"/>
    </location>
</feature>
<dbReference type="Pfam" id="PF00441">
    <property type="entry name" value="Acyl-CoA_dh_1"/>
    <property type="match status" value="1"/>
</dbReference>
<dbReference type="Gene3D" id="1.20.140.10">
    <property type="entry name" value="Butyryl-CoA Dehydrogenase, subunit A, domain 3"/>
    <property type="match status" value="2"/>
</dbReference>
<evidence type="ECO:0000259" key="11">
    <source>
        <dbReference type="Pfam" id="PF21263"/>
    </source>
</evidence>
<accession>A0A564ZIN5</accession>
<keyword evidence="3 7" id="KW-0285">Flavoprotein</keyword>
<evidence type="ECO:0000313" key="13">
    <source>
        <dbReference type="Proteomes" id="UP000334340"/>
    </source>
</evidence>
<name>A0A564ZIN5_9BACT</name>
<dbReference type="GO" id="GO:0050660">
    <property type="term" value="F:flavin adenine dinucleotide binding"/>
    <property type="evidence" value="ECO:0007669"/>
    <property type="project" value="InterPro"/>
</dbReference>
<dbReference type="InterPro" id="IPR036250">
    <property type="entry name" value="AcylCo_DH-like_C"/>
</dbReference>